<keyword evidence="2" id="KW-0349">Heme</keyword>
<comment type="caution">
    <text evidence="5">The sequence shown here is derived from an EMBL/GenBank/DDBJ whole genome shotgun (WGS) entry which is preliminary data.</text>
</comment>
<dbReference type="GO" id="GO:0020037">
    <property type="term" value="F:heme binding"/>
    <property type="evidence" value="ECO:0007669"/>
    <property type="project" value="InterPro"/>
</dbReference>
<evidence type="ECO:0000256" key="3">
    <source>
        <dbReference type="ARBA" id="ARBA00022723"/>
    </source>
</evidence>
<sequence length="140" mass="16400">MKHPAMRQRDTHAAIGLESIHSVVDDFYNRIQRHPTLAEPFERVQDWPEHKARLSHFWWISLGGERYRDDRYRVAATHLPIGINDALVDDWLVLFHATLEDHLEPDLAAHWYRRAEHMGRSIRMLAEWKPGAHGGLSRPA</sequence>
<keyword evidence="1" id="KW-0813">Transport</keyword>
<keyword evidence="6" id="KW-1185">Reference proteome</keyword>
<dbReference type="Proteomes" id="UP000003374">
    <property type="component" value="Unassembled WGS sequence"/>
</dbReference>
<dbReference type="AlphaFoldDB" id="A4BPW5"/>
<dbReference type="STRING" id="314278.NB231_04405"/>
<gene>
    <name evidence="5" type="ORF">NB231_04405</name>
</gene>
<accession>A4BPW5</accession>
<dbReference type="Gene3D" id="1.10.490.10">
    <property type="entry name" value="Globins"/>
    <property type="match status" value="1"/>
</dbReference>
<keyword evidence="4" id="KW-0408">Iron</keyword>
<organism evidence="5 6">
    <name type="scientific">Nitrococcus mobilis Nb-231</name>
    <dbReference type="NCBI Taxonomy" id="314278"/>
    <lineage>
        <taxon>Bacteria</taxon>
        <taxon>Pseudomonadati</taxon>
        <taxon>Pseudomonadota</taxon>
        <taxon>Gammaproteobacteria</taxon>
        <taxon>Chromatiales</taxon>
        <taxon>Ectothiorhodospiraceae</taxon>
        <taxon>Nitrococcus</taxon>
    </lineage>
</organism>
<proteinExistence type="predicted"/>
<dbReference type="InterPro" id="IPR012292">
    <property type="entry name" value="Globin/Proto"/>
</dbReference>
<keyword evidence="3" id="KW-0479">Metal-binding</keyword>
<dbReference type="RefSeq" id="WP_005000066.1">
    <property type="nucleotide sequence ID" value="NZ_CH672427.1"/>
</dbReference>
<dbReference type="OrthoDB" id="25954at2"/>
<reference evidence="5 6" key="1">
    <citation type="submission" date="2006-02" db="EMBL/GenBank/DDBJ databases">
        <authorList>
            <person name="Waterbury J."/>
            <person name="Ferriera S."/>
            <person name="Johnson J."/>
            <person name="Kravitz S."/>
            <person name="Halpern A."/>
            <person name="Remington K."/>
            <person name="Beeson K."/>
            <person name="Tran B."/>
            <person name="Rogers Y.-H."/>
            <person name="Friedman R."/>
            <person name="Venter J.C."/>
        </authorList>
    </citation>
    <scope>NUCLEOTIDE SEQUENCE [LARGE SCALE GENOMIC DNA]</scope>
    <source>
        <strain evidence="5 6">Nb-231</strain>
    </source>
</reference>
<dbReference type="GO" id="GO:0046872">
    <property type="term" value="F:metal ion binding"/>
    <property type="evidence" value="ECO:0007669"/>
    <property type="project" value="UniProtKB-KW"/>
</dbReference>
<name>A4BPW5_9GAMM</name>
<dbReference type="Pfam" id="PF01152">
    <property type="entry name" value="Bac_globin"/>
    <property type="match status" value="1"/>
</dbReference>
<dbReference type="SUPFAM" id="SSF46458">
    <property type="entry name" value="Globin-like"/>
    <property type="match status" value="1"/>
</dbReference>
<evidence type="ECO:0000256" key="4">
    <source>
        <dbReference type="ARBA" id="ARBA00023004"/>
    </source>
</evidence>
<dbReference type="CDD" id="cd08916">
    <property type="entry name" value="TrHb3_P"/>
    <property type="match status" value="1"/>
</dbReference>
<protein>
    <submittedName>
        <fullName evidence="5">Uncharacterized protein</fullName>
    </submittedName>
</protein>
<dbReference type="InterPro" id="IPR001486">
    <property type="entry name" value="Hemoglobin_trunc"/>
</dbReference>
<dbReference type="HOGENOM" id="CLU_104957_5_0_6"/>
<evidence type="ECO:0000313" key="5">
    <source>
        <dbReference type="EMBL" id="EAR22120.1"/>
    </source>
</evidence>
<evidence type="ECO:0000256" key="1">
    <source>
        <dbReference type="ARBA" id="ARBA00022448"/>
    </source>
</evidence>
<dbReference type="eggNOG" id="COG2346">
    <property type="taxonomic scope" value="Bacteria"/>
</dbReference>
<evidence type="ECO:0000313" key="6">
    <source>
        <dbReference type="Proteomes" id="UP000003374"/>
    </source>
</evidence>
<evidence type="ECO:0000256" key="2">
    <source>
        <dbReference type="ARBA" id="ARBA00022617"/>
    </source>
</evidence>
<dbReference type="GO" id="GO:0019825">
    <property type="term" value="F:oxygen binding"/>
    <property type="evidence" value="ECO:0007669"/>
    <property type="project" value="InterPro"/>
</dbReference>
<dbReference type="InterPro" id="IPR009050">
    <property type="entry name" value="Globin-like_sf"/>
</dbReference>
<dbReference type="EMBL" id="AAOF01000004">
    <property type="protein sequence ID" value="EAR22120.1"/>
    <property type="molecule type" value="Genomic_DNA"/>
</dbReference>